<feature type="region of interest" description="Disordered" evidence="5">
    <location>
        <begin position="222"/>
        <end position="246"/>
    </location>
</feature>
<evidence type="ECO:0000256" key="5">
    <source>
        <dbReference type="SAM" id="MobiDB-lite"/>
    </source>
</evidence>
<dbReference type="PANTHER" id="PTHR43380:SF1">
    <property type="entry name" value="2-OXOISOVALERATE DEHYDROGENASE SUBUNIT ALPHA, MITOCHONDRIAL"/>
    <property type="match status" value="1"/>
</dbReference>
<dbReference type="KEGG" id="mlz:F6J85_04200"/>
<dbReference type="InterPro" id="IPR001017">
    <property type="entry name" value="DH_E1"/>
</dbReference>
<dbReference type="InterPro" id="IPR050771">
    <property type="entry name" value="Alpha-ketoacid_DH_E1_comp"/>
</dbReference>
<dbReference type="GO" id="GO:0003863">
    <property type="term" value="F:branched-chain 2-oxo acid dehydrogenase activity"/>
    <property type="evidence" value="ECO:0007669"/>
    <property type="project" value="UniProtKB-EC"/>
</dbReference>
<keyword evidence="8" id="KW-1185">Reference proteome</keyword>
<evidence type="ECO:0000256" key="2">
    <source>
        <dbReference type="ARBA" id="ARBA00023002"/>
    </source>
</evidence>
<dbReference type="Gene3D" id="3.40.50.970">
    <property type="match status" value="1"/>
</dbReference>
<dbReference type="AlphaFoldDB" id="A0A5J6L805"/>
<keyword evidence="2 4" id="KW-0560">Oxidoreductase</keyword>
<dbReference type="EMBL" id="CP044232">
    <property type="protein sequence ID" value="QEW04779.1"/>
    <property type="molecule type" value="Genomic_DNA"/>
</dbReference>
<dbReference type="Proteomes" id="UP000325516">
    <property type="component" value="Chromosome"/>
</dbReference>
<organism evidence="7 8">
    <name type="scientific">Microbacterium lushaniae</name>
    <dbReference type="NCBI Taxonomy" id="2614639"/>
    <lineage>
        <taxon>Bacteria</taxon>
        <taxon>Bacillati</taxon>
        <taxon>Actinomycetota</taxon>
        <taxon>Actinomycetes</taxon>
        <taxon>Micrococcales</taxon>
        <taxon>Microbacteriaceae</taxon>
        <taxon>Microbacterium</taxon>
    </lineage>
</organism>
<comment type="function">
    <text evidence="4">The branched-chain alpha-keto dehydrogenase complex catalyzes the overall conversion of alpha-keto acids to acyl-CoA and CO(2). It contains multiple copies of three enzymatic components: branched-chain alpha-keto acid decarboxylase (E1), lipoamide acyltransferase (E2) and lipoamide dehydrogenase (E3).</text>
</comment>
<evidence type="ECO:0000313" key="8">
    <source>
        <dbReference type="Proteomes" id="UP000325516"/>
    </source>
</evidence>
<name>A0A5J6L805_9MICO</name>
<comment type="similarity">
    <text evidence="4">Belongs to the BCKDHA family.</text>
</comment>
<reference evidence="8" key="1">
    <citation type="submission" date="2019-09" db="EMBL/GenBank/DDBJ databases">
        <title>Mumia zhuanghuii sp. nov. isolated from the intestinal contents of plateau pika (Ochotona curzoniae) in the Qinghai-Tibet plateau of China.</title>
        <authorList>
            <person name="Tian Z."/>
        </authorList>
    </citation>
    <scope>NUCLEOTIDE SEQUENCE [LARGE SCALE GENOMIC DNA]</scope>
    <source>
        <strain evidence="8">L-031</strain>
    </source>
</reference>
<dbReference type="SUPFAM" id="SSF52518">
    <property type="entry name" value="Thiamin diphosphate-binding fold (THDP-binding)"/>
    <property type="match status" value="1"/>
</dbReference>
<dbReference type="GO" id="GO:0009083">
    <property type="term" value="P:branched-chain amino acid catabolic process"/>
    <property type="evidence" value="ECO:0007669"/>
    <property type="project" value="TreeGrafter"/>
</dbReference>
<proteinExistence type="inferred from homology"/>
<accession>A0A5J6L805</accession>
<dbReference type="CDD" id="cd02000">
    <property type="entry name" value="TPP_E1_PDC_ADC_BCADC"/>
    <property type="match status" value="1"/>
</dbReference>
<sequence>MYRFLVRARALDVELVRWHRQGIIPGFPPSIGHEATQVGAAAAIDTGRDFVFPMYRELALALALGVDMRAYLANHNGDWNGGSFDPVAAHVTPIQAVVGSNGPHAVGWALGQRIDGRDGVALACIGDGGTSQGDTHEAMNFAGVWRLPVVFLVTNNQWAISVPVSQQVAGGSIAARAAGYGFPGVAVDGNDVLAVRAAVTDAVQRARDGGGPTLIESKIYRRGPHATSDDPGRYRTLDDERRDGGEDPVIRYRRSVRERGVIEESDVAEVDAEAARWVEEIRLHLTTLPPRGGEELFTDVYEELTEDLLEQRAAWEESTRA</sequence>
<dbReference type="GO" id="GO:0000287">
    <property type="term" value="F:magnesium ion binding"/>
    <property type="evidence" value="ECO:0007669"/>
    <property type="project" value="UniProtKB-ARBA"/>
</dbReference>
<evidence type="ECO:0000256" key="4">
    <source>
        <dbReference type="RuleBase" id="RU365014"/>
    </source>
</evidence>
<comment type="catalytic activity">
    <reaction evidence="4">
        <text>N(6)-[(R)-lipoyl]-L-lysyl-[protein] + 3-methyl-2-oxobutanoate + H(+) = N(6)-[(R)-S(8)-2-methylpropanoyldihydrolipoyl]-L-lysyl-[protein] + CO2</text>
        <dbReference type="Rhea" id="RHEA:13457"/>
        <dbReference type="Rhea" id="RHEA-COMP:10474"/>
        <dbReference type="Rhea" id="RHEA-COMP:10497"/>
        <dbReference type="ChEBI" id="CHEBI:11851"/>
        <dbReference type="ChEBI" id="CHEBI:15378"/>
        <dbReference type="ChEBI" id="CHEBI:16526"/>
        <dbReference type="ChEBI" id="CHEBI:83099"/>
        <dbReference type="ChEBI" id="CHEBI:83142"/>
        <dbReference type="EC" id="1.2.4.4"/>
    </reaction>
</comment>
<dbReference type="EC" id="1.2.4.4" evidence="4"/>
<dbReference type="Pfam" id="PF00676">
    <property type="entry name" value="E1_dh"/>
    <property type="match status" value="1"/>
</dbReference>
<evidence type="ECO:0000313" key="7">
    <source>
        <dbReference type="EMBL" id="QEW04779.1"/>
    </source>
</evidence>
<evidence type="ECO:0000259" key="6">
    <source>
        <dbReference type="Pfam" id="PF00676"/>
    </source>
</evidence>
<dbReference type="InterPro" id="IPR029061">
    <property type="entry name" value="THDP-binding"/>
</dbReference>
<evidence type="ECO:0000256" key="1">
    <source>
        <dbReference type="ARBA" id="ARBA00001964"/>
    </source>
</evidence>
<keyword evidence="3 4" id="KW-0786">Thiamine pyrophosphate</keyword>
<evidence type="ECO:0000256" key="3">
    <source>
        <dbReference type="ARBA" id="ARBA00023052"/>
    </source>
</evidence>
<comment type="cofactor">
    <cofactor evidence="1 4">
        <name>thiamine diphosphate</name>
        <dbReference type="ChEBI" id="CHEBI:58937"/>
    </cofactor>
</comment>
<gene>
    <name evidence="7" type="ORF">F6J85_04200</name>
</gene>
<protein>
    <recommendedName>
        <fullName evidence="4">2-oxoisovalerate dehydrogenase subunit alpha</fullName>
        <ecNumber evidence="4">1.2.4.4</ecNumber>
    </recommendedName>
    <alternativeName>
        <fullName evidence="4">Branched-chain alpha-keto acid dehydrogenase E1 component alpha chain</fullName>
    </alternativeName>
</protein>
<dbReference type="PANTHER" id="PTHR43380">
    <property type="entry name" value="2-OXOISOVALERATE DEHYDROGENASE SUBUNIT ALPHA, MITOCHONDRIAL"/>
    <property type="match status" value="1"/>
</dbReference>
<feature type="compositionally biased region" description="Basic and acidic residues" evidence="5">
    <location>
        <begin position="227"/>
        <end position="246"/>
    </location>
</feature>
<keyword evidence="7" id="KW-0670">Pyruvate</keyword>
<feature type="domain" description="Dehydrogenase E1 component" evidence="6">
    <location>
        <begin position="6"/>
        <end position="280"/>
    </location>
</feature>